<organism evidence="1 2">
    <name type="scientific">Candidatus Woesebacteria bacterium RIFCSPHIGHO2_12_FULL_41_24</name>
    <dbReference type="NCBI Taxonomy" id="1802510"/>
    <lineage>
        <taxon>Bacteria</taxon>
        <taxon>Candidatus Woeseibacteriota</taxon>
    </lineage>
</organism>
<dbReference type="AlphaFoldDB" id="A0A1F8APC6"/>
<accession>A0A1F8APC6</accession>
<dbReference type="Proteomes" id="UP000178603">
    <property type="component" value="Unassembled WGS sequence"/>
</dbReference>
<gene>
    <name evidence="1" type="ORF">A3E44_02015</name>
</gene>
<evidence type="ECO:0000313" key="2">
    <source>
        <dbReference type="Proteomes" id="UP000178603"/>
    </source>
</evidence>
<comment type="caution">
    <text evidence="1">The sequence shown here is derived from an EMBL/GenBank/DDBJ whole genome shotgun (WGS) entry which is preliminary data.</text>
</comment>
<evidence type="ECO:0000313" key="1">
    <source>
        <dbReference type="EMBL" id="OGM53634.1"/>
    </source>
</evidence>
<sequence>MKKYIIFEDFKYQNALVFLLPSLVYCYRTQLMADLFFDGRLGQLGEIRVEYNQGGHLSCIKVL</sequence>
<name>A0A1F8APC6_9BACT</name>
<proteinExistence type="predicted"/>
<dbReference type="EMBL" id="MGGW01000021">
    <property type="protein sequence ID" value="OGM53634.1"/>
    <property type="molecule type" value="Genomic_DNA"/>
</dbReference>
<reference evidence="1 2" key="1">
    <citation type="journal article" date="2016" name="Nat. Commun.">
        <title>Thousands of microbial genomes shed light on interconnected biogeochemical processes in an aquifer system.</title>
        <authorList>
            <person name="Anantharaman K."/>
            <person name="Brown C.T."/>
            <person name="Hug L.A."/>
            <person name="Sharon I."/>
            <person name="Castelle C.J."/>
            <person name="Probst A.J."/>
            <person name="Thomas B.C."/>
            <person name="Singh A."/>
            <person name="Wilkins M.J."/>
            <person name="Karaoz U."/>
            <person name="Brodie E.L."/>
            <person name="Williams K.H."/>
            <person name="Hubbard S.S."/>
            <person name="Banfield J.F."/>
        </authorList>
    </citation>
    <scope>NUCLEOTIDE SEQUENCE [LARGE SCALE GENOMIC DNA]</scope>
</reference>
<protein>
    <submittedName>
        <fullName evidence="1">Uncharacterized protein</fullName>
    </submittedName>
</protein>